<keyword evidence="1" id="KW-0235">DNA replication</keyword>
<dbReference type="GO" id="GO:0019083">
    <property type="term" value="P:viral transcription"/>
    <property type="evidence" value="ECO:0007669"/>
    <property type="project" value="UniProtKB-UniRule"/>
</dbReference>
<keyword evidence="1" id="KW-1194">Viral DNA replication</keyword>
<dbReference type="InterPro" id="IPR046938">
    <property type="entry name" value="DNA_clamp_sf"/>
</dbReference>
<dbReference type="GO" id="GO:0039693">
    <property type="term" value="P:viral DNA genome replication"/>
    <property type="evidence" value="ECO:0007669"/>
    <property type="project" value="UniProtKB-UniRule"/>
</dbReference>
<organism evidence="4 5">
    <name type="scientific">Escherichia phage vB_EcoM_112</name>
    <dbReference type="NCBI Taxonomy" id="1495285"/>
    <lineage>
        <taxon>Viruses</taxon>
        <taxon>Duplodnaviria</taxon>
        <taxon>Heunggongvirae</taxon>
        <taxon>Uroviricota</taxon>
        <taxon>Caudoviricetes</taxon>
        <taxon>Pantevenvirales</taxon>
        <taxon>Straboviridae</taxon>
        <taxon>Tevenvirinae</taxon>
        <taxon>Tequatrovirus</taxon>
        <taxon>Tequatrovirus e112</taxon>
    </lineage>
</organism>
<feature type="domain" description="DNA polymerase processivity factor" evidence="2">
    <location>
        <begin position="1"/>
        <end position="109"/>
    </location>
</feature>
<dbReference type="GO" id="GO:0006260">
    <property type="term" value="P:DNA replication"/>
    <property type="evidence" value="ECO:0007669"/>
    <property type="project" value="UniProtKB-KW"/>
</dbReference>
<evidence type="ECO:0000313" key="5">
    <source>
        <dbReference type="Proteomes" id="UP000024439"/>
    </source>
</evidence>
<dbReference type="SUPFAM" id="SSF55979">
    <property type="entry name" value="DNA clamp"/>
    <property type="match status" value="2"/>
</dbReference>
<comment type="function">
    <text evidence="1">Sliding clamp that encircles the genomic DNA and links the DNA polymerase to the template to control the processivity of DNA synthesis. Responsible for tethering the catalytic subunit of DNA polymerase to DNA during high-speed replication. Interaction with the sliding-clamp-loader opens the sliding clamp so that it can be loaded around the DNA template. During transcription, encircles the DNA and tethers host RNA polymerase (RNAP) to it.</text>
</comment>
<gene>
    <name evidence="4" type="ORF">e112_056</name>
</gene>
<dbReference type="GeneID" id="19485204"/>
<dbReference type="Proteomes" id="UP000024439">
    <property type="component" value="Segment"/>
</dbReference>
<dbReference type="InterPro" id="IPR046389">
    <property type="entry name" value="Sliding_clamp_T4"/>
</dbReference>
<dbReference type="Pfam" id="PF02916">
    <property type="entry name" value="DNA_PPF"/>
    <property type="match status" value="1"/>
</dbReference>
<dbReference type="GO" id="GO:0030337">
    <property type="term" value="F:DNA polymerase processivity factor activity"/>
    <property type="evidence" value="ECO:0007669"/>
    <property type="project" value="UniProtKB-UniRule"/>
</dbReference>
<sequence length="228" mass="24888">MKLSKDTTALLKNFATINSGIMLKSGQFIMTRAVNGTTYAEANISDTIDFDVAIYDLNGFLGILSLVNDDAEISQSEDGNIKIADARSTIFWPAADPSTVVAPNKPIPFPVASVVTEIKAEDLQQLLRVSRGLQIDTIAITVKEGKIVINGFNKVEDSALTRVKYSLTLGDYDGENTFNFIINMANMKMQPGNYKLLLWAKGKQGAAKFEGEHANYVVALEADSTHDF</sequence>
<comment type="subunit">
    <text evidence="1">Homotrimer. Interacts with the viral DNA polymerase; this interaction constitutes the polymerase holoenzyme. Interacts with the sliding-clamp-loader; this interaction allows the sliding-clamp-loader to open the sliding clamp. Interacts with the viral DNA ligase. Part of the replicase complex that includes the DNA polymerase, the polymerase clamp, the clamp loader complex, the single-stranded DNA binding protein, the primase, the helicase and the helicase assembly factor. Interacts with the viral RNA polymerase (RNAP). Part of the transcription activation complex containing host RNAP, the viral RNA polymerase sigma-like factor, the late transcription coactivator, and the sliding clamp.</text>
</comment>
<protein>
    <recommendedName>
        <fullName evidence="1">Sliding clamp</fullName>
    </recommendedName>
    <alternativeName>
        <fullName evidence="1">DNA polymerase accessory protein Gp45</fullName>
    </alternativeName>
    <alternativeName>
        <fullName evidence="1">DNA polymerase clamp</fullName>
    </alternativeName>
</protein>
<feature type="domain" description="Sliding clamp C-terminal" evidence="3">
    <location>
        <begin position="115"/>
        <end position="222"/>
    </location>
</feature>
<keyword evidence="5" id="KW-1185">Reference proteome</keyword>
<evidence type="ECO:0000313" key="4">
    <source>
        <dbReference type="EMBL" id="AHY83254.1"/>
    </source>
</evidence>
<keyword evidence="1" id="KW-1195">Viral transcription</keyword>
<dbReference type="RefSeq" id="YP_009030661.1">
    <property type="nucleotide sequence ID" value="NC_024125.2"/>
</dbReference>
<dbReference type="Gene3D" id="3.70.10.10">
    <property type="match status" value="1"/>
</dbReference>
<reference evidence="4 5" key="1">
    <citation type="submission" date="2014-10" db="EMBL/GenBank/DDBJ databases">
        <title>Complete genome sequence of e11/2, a T-even type bacteriophage specific for E. coli O157:H7.</title>
        <authorList>
            <person name="Coffey B."/>
            <person name="Ross P."/>
            <person name="O'Flynn G."/>
            <person name="O'Sullivan O."/>
            <person name="Casey A."/>
            <person name="Callanan M."/>
            <person name="Coffey A."/>
            <person name="McAuliffe O."/>
        </authorList>
    </citation>
    <scope>NUCLEOTIDE SEQUENCE [LARGE SCALE GENOMIC DNA]</scope>
</reference>
<proteinExistence type="inferred from homology"/>
<evidence type="ECO:0000259" key="3">
    <source>
        <dbReference type="Pfam" id="PF09116"/>
    </source>
</evidence>
<dbReference type="InterPro" id="IPR004190">
    <property type="entry name" value="DNA_pol_proc_fac"/>
</dbReference>
<dbReference type="EMBL" id="KJ668714">
    <property type="protein sequence ID" value="AHY83254.1"/>
    <property type="molecule type" value="Genomic_DNA"/>
</dbReference>
<dbReference type="HAMAP" id="MF_04161">
    <property type="entry name" value="Sliding_clamp_T4"/>
    <property type="match status" value="1"/>
</dbReference>
<dbReference type="Pfam" id="PF09116">
    <property type="entry name" value="gp45-slide_C"/>
    <property type="match status" value="1"/>
</dbReference>
<comment type="similarity">
    <text evidence="1">Belongs to the Tevenvirinae sliding clamp family.</text>
</comment>
<evidence type="ECO:0000256" key="1">
    <source>
        <dbReference type="HAMAP-Rule" id="MF_04161"/>
    </source>
</evidence>
<accession>A0A023ZUK3</accession>
<name>A0A023ZUK3_9CAUD</name>
<dbReference type="InterPro" id="IPR015200">
    <property type="entry name" value="Sliding_clamp_C"/>
</dbReference>
<dbReference type="KEGG" id="vg:19485204"/>
<evidence type="ECO:0000259" key="2">
    <source>
        <dbReference type="Pfam" id="PF02916"/>
    </source>
</evidence>